<keyword evidence="3" id="KW-1185">Reference proteome</keyword>
<evidence type="ECO:0000256" key="1">
    <source>
        <dbReference type="SAM" id="MobiDB-lite"/>
    </source>
</evidence>
<dbReference type="PROSITE" id="PS51257">
    <property type="entry name" value="PROKAR_LIPOPROTEIN"/>
    <property type="match status" value="1"/>
</dbReference>
<organism evidence="2 3">
    <name type="scientific">Thetidibacter halocola</name>
    <dbReference type="NCBI Taxonomy" id="2827239"/>
    <lineage>
        <taxon>Bacteria</taxon>
        <taxon>Pseudomonadati</taxon>
        <taxon>Pseudomonadota</taxon>
        <taxon>Alphaproteobacteria</taxon>
        <taxon>Rhodobacterales</taxon>
        <taxon>Roseobacteraceae</taxon>
        <taxon>Thetidibacter</taxon>
    </lineage>
</organism>
<evidence type="ECO:0000313" key="3">
    <source>
        <dbReference type="Proteomes" id="UP000681356"/>
    </source>
</evidence>
<proteinExistence type="predicted"/>
<dbReference type="EMBL" id="JAGTUU010000001">
    <property type="protein sequence ID" value="MBS0122849.1"/>
    <property type="molecule type" value="Genomic_DNA"/>
</dbReference>
<dbReference type="Proteomes" id="UP000681356">
    <property type="component" value="Unassembled WGS sequence"/>
</dbReference>
<comment type="caution">
    <text evidence="2">The sequence shown here is derived from an EMBL/GenBank/DDBJ whole genome shotgun (WGS) entry which is preliminary data.</text>
</comment>
<feature type="region of interest" description="Disordered" evidence="1">
    <location>
        <begin position="138"/>
        <end position="161"/>
    </location>
</feature>
<evidence type="ECO:0000313" key="2">
    <source>
        <dbReference type="EMBL" id="MBS0122849.1"/>
    </source>
</evidence>
<sequence>MPRLLRRGNLRDQYDFHPSGLVVFSCADPDWPVLFQAGEGDTHRFSASPDTIRRLIGVLRDHVPPLEAARRRMPRRWGLFPPRPHLSCIEVGDDIRVTFERGRWGIQKKGLWMGVHRLHTAELQALADVLAHLIGADRPGSDDSVEDESGDSPAILSSRQK</sequence>
<gene>
    <name evidence="2" type="ORF">KB874_01790</name>
</gene>
<protein>
    <submittedName>
        <fullName evidence="2">Uncharacterized protein</fullName>
    </submittedName>
</protein>
<dbReference type="RefSeq" id="WP_212534819.1">
    <property type="nucleotide sequence ID" value="NZ_JAGTUU010000001.1"/>
</dbReference>
<accession>A0A8J7WAC1</accession>
<reference evidence="2" key="1">
    <citation type="submission" date="2021-04" db="EMBL/GenBank/DDBJ databases">
        <authorList>
            <person name="Yoon J."/>
        </authorList>
    </citation>
    <scope>NUCLEOTIDE SEQUENCE</scope>
    <source>
        <strain evidence="2">KMU-90</strain>
    </source>
</reference>
<name>A0A8J7WAC1_9RHOB</name>
<dbReference type="AlphaFoldDB" id="A0A8J7WAC1"/>